<keyword evidence="2" id="KW-1185">Reference proteome</keyword>
<accession>A0ABX4BL41</accession>
<name>A0ABX4BL41_FLAFR</name>
<gene>
    <name evidence="1" type="ORF">B0A65_18475</name>
</gene>
<dbReference type="Proteomes" id="UP000198382">
    <property type="component" value="Unassembled WGS sequence"/>
</dbReference>
<evidence type="ECO:0008006" key="3">
    <source>
        <dbReference type="Google" id="ProtNLM"/>
    </source>
</evidence>
<protein>
    <recommendedName>
        <fullName evidence="3">Nuclear transport factor 2 family protein</fullName>
    </recommendedName>
</protein>
<dbReference type="RefSeq" id="WP_074656512.1">
    <property type="nucleotide sequence ID" value="NZ_MUGV01000035.1"/>
</dbReference>
<reference evidence="1 2" key="1">
    <citation type="submission" date="2016-11" db="EMBL/GenBank/DDBJ databases">
        <title>Whole genomes of Flavobacteriaceae.</title>
        <authorList>
            <person name="Stine C."/>
            <person name="Li C."/>
            <person name="Tadesse D."/>
        </authorList>
    </citation>
    <scope>NUCLEOTIDE SEQUENCE [LARGE SCALE GENOMIC DNA]</scope>
    <source>
        <strain evidence="1 2">DSM 15937</strain>
    </source>
</reference>
<proteinExistence type="predicted"/>
<organism evidence="1 2">
    <name type="scientific">Flavobacterium frigidimaris</name>
    <dbReference type="NCBI Taxonomy" id="262320"/>
    <lineage>
        <taxon>Bacteria</taxon>
        <taxon>Pseudomonadati</taxon>
        <taxon>Bacteroidota</taxon>
        <taxon>Flavobacteriia</taxon>
        <taxon>Flavobacteriales</taxon>
        <taxon>Flavobacteriaceae</taxon>
        <taxon>Flavobacterium</taxon>
    </lineage>
</organism>
<evidence type="ECO:0000313" key="2">
    <source>
        <dbReference type="Proteomes" id="UP000198382"/>
    </source>
</evidence>
<evidence type="ECO:0000313" key="1">
    <source>
        <dbReference type="EMBL" id="OXA76642.1"/>
    </source>
</evidence>
<comment type="caution">
    <text evidence="1">The sequence shown here is derived from an EMBL/GenBank/DDBJ whole genome shotgun (WGS) entry which is preliminary data.</text>
</comment>
<dbReference type="EMBL" id="MUGV01000035">
    <property type="protein sequence ID" value="OXA76642.1"/>
    <property type="molecule type" value="Genomic_DNA"/>
</dbReference>
<sequence>MRPVIIFISLLLYIQSWSQNNNQIEDLQLKDFNRAKDFLKDSNLNGAMNSFYNANRFNPKKQIGALSLKKADSIKIILRKNLSNELVGNWKMIDDVPSWVMRENSIVGQMIKINTSEIQFFELIRNAKNWKLAKTEKILYSD</sequence>